<dbReference type="PANTHER" id="PTHR12157:SF21">
    <property type="entry name" value="RAB3 INTERACTING MOLECULE, ISOFORM F"/>
    <property type="match status" value="1"/>
</dbReference>
<evidence type="ECO:0000259" key="9">
    <source>
        <dbReference type="PROSITE" id="PS50916"/>
    </source>
</evidence>
<reference evidence="10" key="3">
    <citation type="submission" date="2025-09" db="UniProtKB">
        <authorList>
            <consortium name="Ensembl"/>
        </authorList>
    </citation>
    <scope>IDENTIFICATION</scope>
</reference>
<dbReference type="Ensembl" id="ENSOABT00000082182.1">
    <property type="protein sequence ID" value="ENSOABP00000075258.1"/>
    <property type="gene ID" value="ENSOABG00000030434.1"/>
</dbReference>
<evidence type="ECO:0000256" key="1">
    <source>
        <dbReference type="ARBA" id="ARBA00022723"/>
    </source>
</evidence>
<dbReference type="GO" id="GO:0048167">
    <property type="term" value="P:regulation of synaptic plasticity"/>
    <property type="evidence" value="ECO:0007669"/>
    <property type="project" value="TreeGrafter"/>
</dbReference>
<dbReference type="AlphaFoldDB" id="A0AAZ1Y5R9"/>
<reference evidence="10" key="2">
    <citation type="submission" date="2025-08" db="UniProtKB">
        <authorList>
            <consortium name="Ensembl"/>
        </authorList>
    </citation>
    <scope>IDENTIFICATION</scope>
</reference>
<dbReference type="GO" id="GO:0008270">
    <property type="term" value="F:zinc ion binding"/>
    <property type="evidence" value="ECO:0007669"/>
    <property type="project" value="UniProtKB-KW"/>
</dbReference>
<evidence type="ECO:0000256" key="3">
    <source>
        <dbReference type="ARBA" id="ARBA00022771"/>
    </source>
</evidence>
<keyword evidence="2" id="KW-0677">Repeat</keyword>
<keyword evidence="4" id="KW-0862">Zinc</keyword>
<evidence type="ECO:0000256" key="4">
    <source>
        <dbReference type="ARBA" id="ARBA00022833"/>
    </source>
</evidence>
<evidence type="ECO:0000256" key="2">
    <source>
        <dbReference type="ARBA" id="ARBA00022737"/>
    </source>
</evidence>
<dbReference type="FunFam" id="3.30.40.10:FF:000044">
    <property type="entry name" value="Regulating synaptic membrane exocytosis protein 2"/>
    <property type="match status" value="1"/>
</dbReference>
<dbReference type="InterPro" id="IPR011011">
    <property type="entry name" value="Znf_FYVE_PHD"/>
</dbReference>
<dbReference type="Proteomes" id="UP000472276">
    <property type="component" value="Unassembled WGS sequence"/>
</dbReference>
<dbReference type="InterPro" id="IPR010911">
    <property type="entry name" value="Rab_BD"/>
</dbReference>
<dbReference type="PANTHER" id="PTHR12157">
    <property type="entry name" value="REGULATING SYNAPTIC MEMBRANE EXOCYTOSIS PROTEIN"/>
    <property type="match status" value="1"/>
</dbReference>
<feature type="region of interest" description="Disordered" evidence="7">
    <location>
        <begin position="159"/>
        <end position="179"/>
    </location>
</feature>
<name>A0AAZ1Y5R9_OREAU</name>
<sequence>MSGPAAPALATEPGFGPELPDLSHLTEEERSIILSVMERQKEEEKKEQSMLKKLHQQFEMYKDHMKKLGEESPEAQTARAESPTCGICRKTKFADGCGRACCYCQSRFCGRCGGRVSLRANKVMWVCNVCRKQQEFLTRSGDFSPETLSINYSLHRAPHPPTHGPLGATGPLSNGAAEW</sequence>
<feature type="domain" description="RabBD" evidence="9">
    <location>
        <begin position="19"/>
        <end position="147"/>
    </location>
</feature>
<accession>A0AAZ1Y5R9</accession>
<dbReference type="GO" id="GO:2000300">
    <property type="term" value="P:regulation of synaptic vesicle exocytosis"/>
    <property type="evidence" value="ECO:0007669"/>
    <property type="project" value="TreeGrafter"/>
</dbReference>
<reference evidence="11" key="1">
    <citation type="submission" date="2020-03" db="EMBL/GenBank/DDBJ databases">
        <title>Evolution of repeat sequences and sex chromosomes of tilapia species revealed by chromosome-level genomes.</title>
        <authorList>
            <person name="Xu L."/>
            <person name="Tao W."/>
            <person name="Wang D."/>
            <person name="Zhou Q."/>
        </authorList>
    </citation>
    <scope>NUCLEOTIDE SEQUENCE [LARGE SCALE GENOMIC DNA]</scope>
    <source>
        <strain evidence="11">Israel</strain>
    </source>
</reference>
<dbReference type="GO" id="GO:0006886">
    <property type="term" value="P:intracellular protein transport"/>
    <property type="evidence" value="ECO:0007669"/>
    <property type="project" value="InterPro"/>
</dbReference>
<evidence type="ECO:0000256" key="6">
    <source>
        <dbReference type="SAM" id="Coils"/>
    </source>
</evidence>
<feature type="domain" description="FYVE-type" evidence="8">
    <location>
        <begin position="79"/>
        <end position="135"/>
    </location>
</feature>
<feature type="region of interest" description="Disordered" evidence="7">
    <location>
        <begin position="1"/>
        <end position="23"/>
    </location>
</feature>
<keyword evidence="1" id="KW-0479">Metal-binding</keyword>
<evidence type="ECO:0000256" key="7">
    <source>
        <dbReference type="SAM" id="MobiDB-lite"/>
    </source>
</evidence>
<dbReference type="Gene3D" id="3.30.40.10">
    <property type="entry name" value="Zinc/RING finger domain, C3HC4 (zinc finger)"/>
    <property type="match status" value="1"/>
</dbReference>
<evidence type="ECO:0000313" key="11">
    <source>
        <dbReference type="Proteomes" id="UP000472276"/>
    </source>
</evidence>
<dbReference type="Pfam" id="PF22601">
    <property type="entry name" value="RIM2a_ZnF"/>
    <property type="match status" value="1"/>
</dbReference>
<dbReference type="PROSITE" id="PS50916">
    <property type="entry name" value="RABBD"/>
    <property type="match status" value="1"/>
</dbReference>
<evidence type="ECO:0000313" key="10">
    <source>
        <dbReference type="Ensembl" id="ENSOABP00000075258.1"/>
    </source>
</evidence>
<dbReference type="GO" id="GO:0044325">
    <property type="term" value="F:transmembrane transporter binding"/>
    <property type="evidence" value="ECO:0007669"/>
    <property type="project" value="TreeGrafter"/>
</dbReference>
<dbReference type="InterPro" id="IPR013083">
    <property type="entry name" value="Znf_RING/FYVE/PHD"/>
</dbReference>
<dbReference type="GO" id="GO:0042391">
    <property type="term" value="P:regulation of membrane potential"/>
    <property type="evidence" value="ECO:0007669"/>
    <property type="project" value="TreeGrafter"/>
</dbReference>
<keyword evidence="3 5" id="KW-0863">Zinc-finger</keyword>
<dbReference type="GO" id="GO:0042734">
    <property type="term" value="C:presynaptic membrane"/>
    <property type="evidence" value="ECO:0007669"/>
    <property type="project" value="TreeGrafter"/>
</dbReference>
<organism evidence="10 11">
    <name type="scientific">Oreochromis aureus</name>
    <name type="common">Israeli tilapia</name>
    <name type="synonym">Chromis aureus</name>
    <dbReference type="NCBI Taxonomy" id="47969"/>
    <lineage>
        <taxon>Eukaryota</taxon>
        <taxon>Metazoa</taxon>
        <taxon>Chordata</taxon>
        <taxon>Craniata</taxon>
        <taxon>Vertebrata</taxon>
        <taxon>Euteleostomi</taxon>
        <taxon>Actinopterygii</taxon>
        <taxon>Neopterygii</taxon>
        <taxon>Teleostei</taxon>
        <taxon>Neoteleostei</taxon>
        <taxon>Acanthomorphata</taxon>
        <taxon>Ovalentaria</taxon>
        <taxon>Cichlomorphae</taxon>
        <taxon>Cichliformes</taxon>
        <taxon>Cichlidae</taxon>
        <taxon>African cichlids</taxon>
        <taxon>Pseudocrenilabrinae</taxon>
        <taxon>Oreochromini</taxon>
        <taxon>Oreochromis</taxon>
    </lineage>
</organism>
<evidence type="ECO:0000259" key="8">
    <source>
        <dbReference type="PROSITE" id="PS50178"/>
    </source>
</evidence>
<dbReference type="InterPro" id="IPR017455">
    <property type="entry name" value="Znf_FYVE-rel"/>
</dbReference>
<keyword evidence="6" id="KW-0175">Coiled coil</keyword>
<dbReference type="InterPro" id="IPR039032">
    <property type="entry name" value="Rim-like"/>
</dbReference>
<dbReference type="PROSITE" id="PS50178">
    <property type="entry name" value="ZF_FYVE"/>
    <property type="match status" value="1"/>
</dbReference>
<dbReference type="SUPFAM" id="SSF57903">
    <property type="entry name" value="FYVE/PHD zinc finger"/>
    <property type="match status" value="1"/>
</dbReference>
<evidence type="ECO:0000256" key="5">
    <source>
        <dbReference type="PROSITE-ProRule" id="PRU00091"/>
    </source>
</evidence>
<dbReference type="GO" id="GO:0048791">
    <property type="term" value="P:calcium ion-regulated exocytosis of neurotransmitter"/>
    <property type="evidence" value="ECO:0007669"/>
    <property type="project" value="TreeGrafter"/>
</dbReference>
<dbReference type="GO" id="GO:0048788">
    <property type="term" value="C:cytoskeleton of presynaptic active zone"/>
    <property type="evidence" value="ECO:0007669"/>
    <property type="project" value="TreeGrafter"/>
</dbReference>
<feature type="coiled-coil region" evidence="6">
    <location>
        <begin position="34"/>
        <end position="71"/>
    </location>
</feature>
<protein>
    <submittedName>
        <fullName evidence="10">Uncharacterized protein</fullName>
    </submittedName>
</protein>
<dbReference type="InterPro" id="IPR054386">
    <property type="entry name" value="RIM_Znf"/>
</dbReference>
<dbReference type="GO" id="GO:0050806">
    <property type="term" value="P:positive regulation of synaptic transmission"/>
    <property type="evidence" value="ECO:0007669"/>
    <property type="project" value="TreeGrafter"/>
</dbReference>
<dbReference type="GO" id="GO:0031267">
    <property type="term" value="F:small GTPase binding"/>
    <property type="evidence" value="ECO:0007669"/>
    <property type="project" value="InterPro"/>
</dbReference>
<proteinExistence type="predicted"/>
<keyword evidence="11" id="KW-1185">Reference proteome</keyword>